<dbReference type="InterPro" id="IPR003597">
    <property type="entry name" value="Ig_C1-set"/>
</dbReference>
<dbReference type="Gene3D" id="2.60.40.10">
    <property type="entry name" value="Immunoglobulins"/>
    <property type="match status" value="3"/>
</dbReference>
<keyword evidence="4" id="KW-0732">Signal</keyword>
<organism evidence="14 15">
    <name type="scientific">Calcarius ornatus</name>
    <name type="common">Chestnut-collared longspur</name>
    <dbReference type="NCBI Taxonomy" id="198940"/>
    <lineage>
        <taxon>Eukaryota</taxon>
        <taxon>Metazoa</taxon>
        <taxon>Chordata</taxon>
        <taxon>Craniata</taxon>
        <taxon>Vertebrata</taxon>
        <taxon>Euteleostomi</taxon>
        <taxon>Archelosauria</taxon>
        <taxon>Archosauria</taxon>
        <taxon>Dinosauria</taxon>
        <taxon>Saurischia</taxon>
        <taxon>Theropoda</taxon>
        <taxon>Coelurosauria</taxon>
        <taxon>Aves</taxon>
        <taxon>Neognathae</taxon>
        <taxon>Neoaves</taxon>
        <taxon>Telluraves</taxon>
        <taxon>Australaves</taxon>
        <taxon>Passeriformes</taxon>
        <taxon>Passeroidea</taxon>
        <taxon>Fringillidae</taxon>
        <taxon>Emberizinae</taxon>
        <taxon>Emberizini</taxon>
        <taxon>Calcarius</taxon>
    </lineage>
</organism>
<dbReference type="GO" id="GO:0050901">
    <property type="term" value="P:leukocyte tethering or rolling"/>
    <property type="evidence" value="ECO:0007669"/>
    <property type="project" value="TreeGrafter"/>
</dbReference>
<dbReference type="InterPro" id="IPR003987">
    <property type="entry name" value="ICAM_VCAM_N"/>
</dbReference>
<dbReference type="Pfam" id="PF07654">
    <property type="entry name" value="C1-set"/>
    <property type="match status" value="1"/>
</dbReference>
<comment type="similarity">
    <text evidence="2">Belongs to the immunoglobulin superfamily. ICAM family.</text>
</comment>
<dbReference type="SUPFAM" id="SSF48726">
    <property type="entry name" value="Immunoglobulin"/>
    <property type="match status" value="3"/>
</dbReference>
<comment type="caution">
    <text evidence="14">The sequence shown here is derived from an EMBL/GenBank/DDBJ whole genome shotgun (WGS) entry which is preliminary data.</text>
</comment>
<accession>A0A852ALJ3</accession>
<reference evidence="14" key="1">
    <citation type="submission" date="2019-09" db="EMBL/GenBank/DDBJ databases">
        <title>Bird 10,000 Genomes (B10K) Project - Family phase.</title>
        <authorList>
            <person name="Zhang G."/>
        </authorList>
    </citation>
    <scope>NUCLEOTIDE SEQUENCE</scope>
    <source>
        <strain evidence="14">B10K-DU-015-28</strain>
        <tissue evidence="14">Muscle</tissue>
    </source>
</reference>
<dbReference type="InterPro" id="IPR003598">
    <property type="entry name" value="Ig_sub2"/>
</dbReference>
<evidence type="ECO:0000256" key="11">
    <source>
        <dbReference type="ARBA" id="ARBA00023319"/>
    </source>
</evidence>
<proteinExistence type="inferred from homology"/>
<feature type="region of interest" description="Disordered" evidence="12">
    <location>
        <begin position="209"/>
        <end position="271"/>
    </location>
</feature>
<protein>
    <submittedName>
        <fullName evidence="14">MADCA protein</fullName>
    </submittedName>
</protein>
<dbReference type="InterPro" id="IPR037413">
    <property type="entry name" value="MADCAM1"/>
</dbReference>
<dbReference type="PRINTS" id="PR01472">
    <property type="entry name" value="ICAMVCAM1"/>
</dbReference>
<dbReference type="SMART" id="SM00408">
    <property type="entry name" value="IGc2"/>
    <property type="match status" value="2"/>
</dbReference>
<comment type="subcellular location">
    <subcellularLocation>
        <location evidence="1">Membrane</location>
        <topology evidence="1">Single-pass type I membrane protein</topology>
    </subcellularLocation>
</comment>
<keyword evidence="6" id="KW-0130">Cell adhesion</keyword>
<dbReference type="GO" id="GO:2000403">
    <property type="term" value="P:positive regulation of lymphocyte migration"/>
    <property type="evidence" value="ECO:0007669"/>
    <property type="project" value="InterPro"/>
</dbReference>
<evidence type="ECO:0000313" key="14">
    <source>
        <dbReference type="EMBL" id="NXE70572.1"/>
    </source>
</evidence>
<keyword evidence="10" id="KW-0325">Glycoprotein</keyword>
<keyword evidence="9" id="KW-1015">Disulfide bond</keyword>
<dbReference type="InterPro" id="IPR036179">
    <property type="entry name" value="Ig-like_dom_sf"/>
</dbReference>
<dbReference type="GO" id="GO:0098640">
    <property type="term" value="F:integrin binding involved in cell-matrix adhesion"/>
    <property type="evidence" value="ECO:0007669"/>
    <property type="project" value="InterPro"/>
</dbReference>
<dbReference type="GO" id="GO:0034113">
    <property type="term" value="P:heterotypic cell-cell adhesion"/>
    <property type="evidence" value="ECO:0007669"/>
    <property type="project" value="TreeGrafter"/>
</dbReference>
<feature type="compositionally biased region" description="Polar residues" evidence="12">
    <location>
        <begin position="209"/>
        <end position="223"/>
    </location>
</feature>
<feature type="domain" description="Ig-like" evidence="13">
    <location>
        <begin position="283"/>
        <end position="376"/>
    </location>
</feature>
<dbReference type="EMBL" id="WBNL01001686">
    <property type="protein sequence ID" value="NXE70572.1"/>
    <property type="molecule type" value="Genomic_DNA"/>
</dbReference>
<dbReference type="Proteomes" id="UP000603627">
    <property type="component" value="Unassembled WGS sequence"/>
</dbReference>
<evidence type="ECO:0000256" key="12">
    <source>
        <dbReference type="SAM" id="MobiDB-lite"/>
    </source>
</evidence>
<dbReference type="InterPro" id="IPR013783">
    <property type="entry name" value="Ig-like_fold"/>
</dbReference>
<keyword evidence="7" id="KW-1133">Transmembrane helix</keyword>
<dbReference type="AlphaFoldDB" id="A0A852ALJ3"/>
<evidence type="ECO:0000313" key="15">
    <source>
        <dbReference type="Proteomes" id="UP000603627"/>
    </source>
</evidence>
<evidence type="ECO:0000256" key="8">
    <source>
        <dbReference type="ARBA" id="ARBA00023136"/>
    </source>
</evidence>
<dbReference type="InterPro" id="IPR013768">
    <property type="entry name" value="ICAM_N"/>
</dbReference>
<evidence type="ECO:0000256" key="10">
    <source>
        <dbReference type="ARBA" id="ARBA00023180"/>
    </source>
</evidence>
<gene>
    <name evidence="14" type="primary">Madcam1</name>
    <name evidence="14" type="ORF">CALORN_R14108</name>
</gene>
<feature type="domain" description="Ig-like" evidence="13">
    <location>
        <begin position="97"/>
        <end position="191"/>
    </location>
</feature>
<dbReference type="GO" id="GO:0007229">
    <property type="term" value="P:integrin-mediated signaling pathway"/>
    <property type="evidence" value="ECO:0007669"/>
    <property type="project" value="InterPro"/>
</dbReference>
<sequence>LSSCPGGPAERLEVTPRQPVVPFGGSTELNCSLACAGGKVEWRGLDTALGTISSFSTHSILHIRHATVATEGMKICQGKCQGQHYQKSVTLRVYALPDTLRLEAAPHSLRPGHPATLTCSATHLYPPTGLTLTWYRGHHVLENLTDPDCKDADEEELCTIVSSLSVKGTEVAEGVEFRCEVTLRLGQETFTRVASLVARAEAVMMTPAMATSTGSPSTATEASTALPPGPGVPTGDPTTAREPSAGTTLDMAAVTNPPSTEPSVPQDPTADVATSTLPAATEPPLGTIPTCSLQIWSLPPTGTRGRALRIECHARCTGNATVGWLRTPAALGQYREEAAGSSSALRLDSAEPWHQGRYQCVLLGHHGAQVATLEVQVVDDSFSSSPAIAMGTAGSLLGLIATAAVSRRLWKRFRS</sequence>
<name>A0A852ALJ3_CALOR</name>
<dbReference type="PROSITE" id="PS50835">
    <property type="entry name" value="IG_LIKE"/>
    <property type="match status" value="2"/>
</dbReference>
<evidence type="ECO:0000256" key="7">
    <source>
        <dbReference type="ARBA" id="ARBA00022989"/>
    </source>
</evidence>
<feature type="non-terminal residue" evidence="14">
    <location>
        <position position="1"/>
    </location>
</feature>
<evidence type="ECO:0000256" key="5">
    <source>
        <dbReference type="ARBA" id="ARBA00022737"/>
    </source>
</evidence>
<evidence type="ECO:0000256" key="1">
    <source>
        <dbReference type="ARBA" id="ARBA00004479"/>
    </source>
</evidence>
<dbReference type="SMART" id="SM00409">
    <property type="entry name" value="IG"/>
    <property type="match status" value="3"/>
</dbReference>
<evidence type="ECO:0000259" key="13">
    <source>
        <dbReference type="PROSITE" id="PS50835"/>
    </source>
</evidence>
<keyword evidence="11" id="KW-0393">Immunoglobulin domain</keyword>
<feature type="non-terminal residue" evidence="14">
    <location>
        <position position="415"/>
    </location>
</feature>
<dbReference type="InterPro" id="IPR007110">
    <property type="entry name" value="Ig-like_dom"/>
</dbReference>
<keyword evidence="15" id="KW-1185">Reference proteome</keyword>
<dbReference type="PANTHER" id="PTHR14162">
    <property type="entry name" value="MUCOSAL ADDRESSIN CELL ADHESION MOLECULE-1"/>
    <property type="match status" value="1"/>
</dbReference>
<dbReference type="InterPro" id="IPR003599">
    <property type="entry name" value="Ig_sub"/>
</dbReference>
<dbReference type="Pfam" id="PF03921">
    <property type="entry name" value="ICAM_N"/>
    <property type="match status" value="1"/>
</dbReference>
<evidence type="ECO:0000256" key="6">
    <source>
        <dbReference type="ARBA" id="ARBA00022889"/>
    </source>
</evidence>
<dbReference type="FunFam" id="2.60.40.10:FF:000194">
    <property type="entry name" value="Intercellular adhesion molecule 1"/>
    <property type="match status" value="1"/>
</dbReference>
<evidence type="ECO:0000256" key="9">
    <source>
        <dbReference type="ARBA" id="ARBA00023157"/>
    </source>
</evidence>
<keyword evidence="5" id="KW-0677">Repeat</keyword>
<dbReference type="PANTHER" id="PTHR14162:SF1">
    <property type="entry name" value="MUCOSAL ADDRESSIN CELL ADHESION MOLECULE 1"/>
    <property type="match status" value="1"/>
</dbReference>
<keyword evidence="3" id="KW-0812">Transmembrane</keyword>
<evidence type="ECO:0000256" key="3">
    <source>
        <dbReference type="ARBA" id="ARBA00022692"/>
    </source>
</evidence>
<dbReference type="GO" id="GO:0016020">
    <property type="term" value="C:membrane"/>
    <property type="evidence" value="ECO:0007669"/>
    <property type="project" value="UniProtKB-SubCell"/>
</dbReference>
<keyword evidence="8" id="KW-0472">Membrane</keyword>
<evidence type="ECO:0000256" key="2">
    <source>
        <dbReference type="ARBA" id="ARBA00005925"/>
    </source>
</evidence>
<evidence type="ECO:0000256" key="4">
    <source>
        <dbReference type="ARBA" id="ARBA00022729"/>
    </source>
</evidence>